<comment type="caution">
    <text evidence="8">The sequence shown here is derived from an EMBL/GenBank/DDBJ whole genome shotgun (WGS) entry which is preliminary data.</text>
</comment>
<keyword evidence="9" id="KW-1185">Reference proteome</keyword>
<feature type="signal peptide" evidence="6">
    <location>
        <begin position="1"/>
        <end position="25"/>
    </location>
</feature>
<organism evidence="8 9">
    <name type="scientific">Sinimarinibacterium flocculans</name>
    <dbReference type="NCBI Taxonomy" id="985250"/>
    <lineage>
        <taxon>Bacteria</taxon>
        <taxon>Pseudomonadati</taxon>
        <taxon>Pseudomonadota</taxon>
        <taxon>Gammaproteobacteria</taxon>
        <taxon>Nevskiales</taxon>
        <taxon>Nevskiaceae</taxon>
        <taxon>Sinimarinibacterium</taxon>
    </lineage>
</organism>
<dbReference type="EMBL" id="QICN01000001">
    <property type="protein sequence ID" value="PXV71225.1"/>
    <property type="molecule type" value="Genomic_DNA"/>
</dbReference>
<feature type="region of interest" description="Disordered" evidence="5">
    <location>
        <begin position="172"/>
        <end position="192"/>
    </location>
</feature>
<evidence type="ECO:0000256" key="4">
    <source>
        <dbReference type="PROSITE-ProRule" id="PRU00433"/>
    </source>
</evidence>
<evidence type="ECO:0000256" key="2">
    <source>
        <dbReference type="ARBA" id="ARBA00022723"/>
    </source>
</evidence>
<dbReference type="InterPro" id="IPR009056">
    <property type="entry name" value="Cyt_c-like_dom"/>
</dbReference>
<dbReference type="AlphaFoldDB" id="A0A318EJG2"/>
<feature type="domain" description="Cytochrome c" evidence="7">
    <location>
        <begin position="30"/>
        <end position="169"/>
    </location>
</feature>
<feature type="compositionally biased region" description="Low complexity" evidence="5">
    <location>
        <begin position="182"/>
        <end position="192"/>
    </location>
</feature>
<keyword evidence="1 4" id="KW-0349">Heme</keyword>
<feature type="chain" id="PRO_5016316183" evidence="6">
    <location>
        <begin position="26"/>
        <end position="192"/>
    </location>
</feature>
<accession>A0A318EJG2</accession>
<dbReference type="PANTHER" id="PTHR35008">
    <property type="entry name" value="BLL4482 PROTEIN-RELATED"/>
    <property type="match status" value="1"/>
</dbReference>
<dbReference type="Proteomes" id="UP000248330">
    <property type="component" value="Unassembled WGS sequence"/>
</dbReference>
<dbReference type="SUPFAM" id="SSF46626">
    <property type="entry name" value="Cytochrome c"/>
    <property type="match status" value="1"/>
</dbReference>
<name>A0A318EJG2_9GAMM</name>
<keyword evidence="6" id="KW-0732">Signal</keyword>
<evidence type="ECO:0000313" key="9">
    <source>
        <dbReference type="Proteomes" id="UP000248330"/>
    </source>
</evidence>
<keyword evidence="3 4" id="KW-0408">Iron</keyword>
<dbReference type="GO" id="GO:0009055">
    <property type="term" value="F:electron transfer activity"/>
    <property type="evidence" value="ECO:0007669"/>
    <property type="project" value="InterPro"/>
</dbReference>
<dbReference type="PROSITE" id="PS51007">
    <property type="entry name" value="CYTC"/>
    <property type="match status" value="1"/>
</dbReference>
<protein>
    <submittedName>
        <fullName evidence="8">Cytochrome c</fullName>
    </submittedName>
</protein>
<keyword evidence="2 4" id="KW-0479">Metal-binding</keyword>
<gene>
    <name evidence="8" type="ORF">C8D93_101270</name>
</gene>
<dbReference type="InterPro" id="IPR051459">
    <property type="entry name" value="Cytochrome_c-type_DH"/>
</dbReference>
<evidence type="ECO:0000313" key="8">
    <source>
        <dbReference type="EMBL" id="PXV71225.1"/>
    </source>
</evidence>
<evidence type="ECO:0000256" key="3">
    <source>
        <dbReference type="ARBA" id="ARBA00023004"/>
    </source>
</evidence>
<dbReference type="GO" id="GO:0020037">
    <property type="term" value="F:heme binding"/>
    <property type="evidence" value="ECO:0007669"/>
    <property type="project" value="InterPro"/>
</dbReference>
<evidence type="ECO:0000259" key="7">
    <source>
        <dbReference type="PROSITE" id="PS51007"/>
    </source>
</evidence>
<evidence type="ECO:0000256" key="5">
    <source>
        <dbReference type="SAM" id="MobiDB-lite"/>
    </source>
</evidence>
<evidence type="ECO:0000256" key="6">
    <source>
        <dbReference type="SAM" id="SignalP"/>
    </source>
</evidence>
<dbReference type="OrthoDB" id="9811281at2"/>
<dbReference type="InterPro" id="IPR036909">
    <property type="entry name" value="Cyt_c-like_dom_sf"/>
</dbReference>
<evidence type="ECO:0000256" key="1">
    <source>
        <dbReference type="ARBA" id="ARBA00022617"/>
    </source>
</evidence>
<dbReference type="PANTHER" id="PTHR35008:SF4">
    <property type="entry name" value="BLL4482 PROTEIN"/>
    <property type="match status" value="1"/>
</dbReference>
<reference evidence="8 9" key="1">
    <citation type="submission" date="2018-04" db="EMBL/GenBank/DDBJ databases">
        <title>Genomic Encyclopedia of Type Strains, Phase IV (KMG-IV): sequencing the most valuable type-strain genomes for metagenomic binning, comparative biology and taxonomic classification.</title>
        <authorList>
            <person name="Goeker M."/>
        </authorList>
    </citation>
    <scope>NUCLEOTIDE SEQUENCE [LARGE SCALE GENOMIC DNA]</scope>
    <source>
        <strain evidence="8 9">DSM 104150</strain>
    </source>
</reference>
<dbReference type="GO" id="GO:0046872">
    <property type="term" value="F:metal ion binding"/>
    <property type="evidence" value="ECO:0007669"/>
    <property type="project" value="UniProtKB-KW"/>
</dbReference>
<proteinExistence type="predicted"/>
<dbReference type="RefSeq" id="WP_146216477.1">
    <property type="nucleotide sequence ID" value="NZ_CAKZQT010000007.1"/>
</dbReference>
<dbReference type="Gene3D" id="1.10.760.10">
    <property type="entry name" value="Cytochrome c-like domain"/>
    <property type="match status" value="1"/>
</dbReference>
<sequence>MTRLFPPTRMSRTLLALGLLTSAHAALAETPVERGRYIVQSTGCHDCHTPWIMGPDGPGPDMSRALSGHPQDLTMPPVPSLPEGPWLSVVSATNTAWAGPWGVSFTANLTPDPETGMGKWTAKNFRDTIRSGRHLGRGRELLPPMPYPVYNNMTDADLDAIHAYLQSIPPIRNRVPEPLPPAAKTAATDAAN</sequence>